<feature type="domain" description="Fibronectin type-III" evidence="16">
    <location>
        <begin position="605"/>
        <end position="775"/>
    </location>
</feature>
<keyword evidence="9 15" id="KW-1133">Transmembrane helix</keyword>
<evidence type="ECO:0000256" key="6">
    <source>
        <dbReference type="ARBA" id="ARBA00022741"/>
    </source>
</evidence>
<accession>A0A7E5VRL4</accession>
<dbReference type="InterPro" id="IPR006212">
    <property type="entry name" value="Furin_repeat"/>
</dbReference>
<evidence type="ECO:0000256" key="7">
    <source>
        <dbReference type="ARBA" id="ARBA00022777"/>
    </source>
</evidence>
<keyword evidence="5 15" id="KW-0812">Transmembrane</keyword>
<dbReference type="Pfam" id="PF00757">
    <property type="entry name" value="Furin-like"/>
    <property type="match status" value="1"/>
</dbReference>
<dbReference type="CDD" id="cd00064">
    <property type="entry name" value="FU"/>
    <property type="match status" value="1"/>
</dbReference>
<keyword evidence="3" id="KW-0597">Phosphoprotein</keyword>
<evidence type="ECO:0000256" key="14">
    <source>
        <dbReference type="ARBA" id="ARBA00051243"/>
    </source>
</evidence>
<evidence type="ECO:0000256" key="1">
    <source>
        <dbReference type="ARBA" id="ARBA00004479"/>
    </source>
</evidence>
<dbReference type="AlphaFoldDB" id="A0A7E5VRL4"/>
<comment type="catalytic activity">
    <reaction evidence="14">
        <text>L-tyrosyl-[protein] + ATP = O-phospho-L-tyrosyl-[protein] + ADP + H(+)</text>
        <dbReference type="Rhea" id="RHEA:10596"/>
        <dbReference type="Rhea" id="RHEA-COMP:10136"/>
        <dbReference type="Rhea" id="RHEA-COMP:20101"/>
        <dbReference type="ChEBI" id="CHEBI:15378"/>
        <dbReference type="ChEBI" id="CHEBI:30616"/>
        <dbReference type="ChEBI" id="CHEBI:46858"/>
        <dbReference type="ChEBI" id="CHEBI:61978"/>
        <dbReference type="ChEBI" id="CHEBI:456216"/>
        <dbReference type="EC" id="2.7.10.1"/>
    </reaction>
</comment>
<evidence type="ECO:0000256" key="5">
    <source>
        <dbReference type="ARBA" id="ARBA00022692"/>
    </source>
</evidence>
<dbReference type="SUPFAM" id="SSF52058">
    <property type="entry name" value="L domain-like"/>
    <property type="match status" value="2"/>
</dbReference>
<dbReference type="GO" id="GO:0005524">
    <property type="term" value="F:ATP binding"/>
    <property type="evidence" value="ECO:0007669"/>
    <property type="project" value="UniProtKB-KW"/>
</dbReference>
<organism evidence="17 18">
    <name type="scientific">Trichoplusia ni</name>
    <name type="common">Cabbage looper</name>
    <dbReference type="NCBI Taxonomy" id="7111"/>
    <lineage>
        <taxon>Eukaryota</taxon>
        <taxon>Metazoa</taxon>
        <taxon>Ecdysozoa</taxon>
        <taxon>Arthropoda</taxon>
        <taxon>Hexapoda</taxon>
        <taxon>Insecta</taxon>
        <taxon>Pterygota</taxon>
        <taxon>Neoptera</taxon>
        <taxon>Endopterygota</taxon>
        <taxon>Lepidoptera</taxon>
        <taxon>Glossata</taxon>
        <taxon>Ditrysia</taxon>
        <taxon>Noctuoidea</taxon>
        <taxon>Noctuidae</taxon>
        <taxon>Plusiinae</taxon>
        <taxon>Trichoplusia</taxon>
    </lineage>
</organism>
<dbReference type="InterPro" id="IPR009030">
    <property type="entry name" value="Growth_fac_rcpt_cys_sf"/>
</dbReference>
<reference evidence="18" key="1">
    <citation type="submission" date="2025-08" db="UniProtKB">
        <authorList>
            <consortium name="RefSeq"/>
        </authorList>
    </citation>
    <scope>IDENTIFICATION</scope>
</reference>
<sequence>MGPVAADACIIPDFIVFPSALFLIYLLFSNITVAFQCILVFTAQTIRLLIYLLSGVTCQRLDLTYPNRTGICKGGLFTSIPHLRDLDGCVVIIGSLEIFIERSEVEGFRNVTFRELREITEYLVIYRVRGLKSVGNLFPNLTRIRGAKLLNNFALIVYDNGNLIEIGLYRLLKIDRGGVTMWSLPQACFVDTIDWKVLAPRYRHVISPPDVKTACNVACSCTRNVSTNHCWNNMKCQLYLEGPEADKCNDQCLGCRKTNKDVCFVCRHYTYRGKCVAECPPDSILLPDSQYCITEEECLEIDRWVWNNTCVSQCPVDYIEKYETHDNITRVVSCKPCTHCEITCGNLRIQSLSSIQNAERCVYVKGYLIIHVRSIPGAISDLKTYLGQIEEVSQYVAIEGSDITSLDFLSSLRTIKGEKLRDDQYSLDVNYNYNLQSLFTDNVLKNLQIKKGSARFENNPVLCMSKIDEIISRLPIAPTPIDIPEGSNGYKGACKEVAFQFNITTTSESSVLITFSPVLDHNIHYSALYVRLPPGVHTTVVPETCSEFEWHATDVPTDDKNYGVVELKSLHPASTYALCIEIYHPEKRRLMRSNIFNFTTPVGIPEPPFIVELVASSSDVVVLHWVDHKYYLSHIDRYELDVVMIEMNSRESPAVDYCKSKEDNLDVDYTEHAVVRRPPPEYARGCESMCGVLSTVTLGAMVEEYFDVCDDSIFMCNNEESIISTNSTYGNYVRTLVLNISSPKPKNGFQVGGLAPYSDYKFRLRACSGNHCSRSAKGVVRTFSLKNADIPTITYTHANQFGHIFLKWNPPNVTNGPILAYSIEVMPRNNINNLMPQTWCVLAEETRTFVQSVIIPIYLVRVCAKTLASSKSCSDWTKITVDNKSKMVMLWTGVVCGILIYIGSCAVGWLKRRLRHRSDVVPLVDSSSSSRVESDPPGLILSDFMPFHTIPLD</sequence>
<gene>
    <name evidence="18" type="primary">LOC113496051</name>
</gene>
<feature type="domain" description="Fibronectin type-III" evidence="16">
    <location>
        <begin position="495"/>
        <end position="590"/>
    </location>
</feature>
<evidence type="ECO:0000256" key="8">
    <source>
        <dbReference type="ARBA" id="ARBA00022840"/>
    </source>
</evidence>
<dbReference type="Proteomes" id="UP000322000">
    <property type="component" value="Chromosome 7"/>
</dbReference>
<keyword evidence="11" id="KW-0829">Tyrosine-protein kinase</keyword>
<dbReference type="InterPro" id="IPR003961">
    <property type="entry name" value="FN3_dom"/>
</dbReference>
<evidence type="ECO:0000256" key="12">
    <source>
        <dbReference type="ARBA" id="ARBA00023170"/>
    </source>
</evidence>
<dbReference type="SMART" id="SM00261">
    <property type="entry name" value="FU"/>
    <property type="match status" value="1"/>
</dbReference>
<dbReference type="SUPFAM" id="SSF49265">
    <property type="entry name" value="Fibronectin type III"/>
    <property type="match status" value="2"/>
</dbReference>
<dbReference type="InParanoid" id="A0A7E5VRL4"/>
<dbReference type="SUPFAM" id="SSF57184">
    <property type="entry name" value="Growth factor receptor domain"/>
    <property type="match status" value="1"/>
</dbReference>
<evidence type="ECO:0000256" key="2">
    <source>
        <dbReference type="ARBA" id="ARBA00011902"/>
    </source>
</evidence>
<proteinExistence type="predicted"/>
<name>A0A7E5VRL4_TRINI</name>
<keyword evidence="4" id="KW-0808">Transferase</keyword>
<keyword evidence="13" id="KW-0325">Glycoprotein</keyword>
<dbReference type="Pfam" id="PF01030">
    <property type="entry name" value="Recep_L_domain"/>
    <property type="match status" value="2"/>
</dbReference>
<dbReference type="Gene3D" id="2.60.40.10">
    <property type="entry name" value="Immunoglobulins"/>
    <property type="match status" value="2"/>
</dbReference>
<dbReference type="InterPro" id="IPR006211">
    <property type="entry name" value="Furin-like_Cys-rich_dom"/>
</dbReference>
<keyword evidence="10 15" id="KW-0472">Membrane</keyword>
<evidence type="ECO:0000256" key="3">
    <source>
        <dbReference type="ARBA" id="ARBA00022553"/>
    </source>
</evidence>
<evidence type="ECO:0000259" key="16">
    <source>
        <dbReference type="SMART" id="SM00060"/>
    </source>
</evidence>
<evidence type="ECO:0000256" key="10">
    <source>
        <dbReference type="ARBA" id="ARBA00023136"/>
    </source>
</evidence>
<feature type="transmembrane region" description="Helical" evidence="15">
    <location>
        <begin position="888"/>
        <end position="910"/>
    </location>
</feature>
<dbReference type="EC" id="2.7.10.1" evidence="2"/>
<dbReference type="InterPro" id="IPR036941">
    <property type="entry name" value="Rcpt_L-dom_sf"/>
</dbReference>
<dbReference type="InterPro" id="IPR000494">
    <property type="entry name" value="Rcpt_L-dom"/>
</dbReference>
<evidence type="ECO:0000313" key="17">
    <source>
        <dbReference type="Proteomes" id="UP000322000"/>
    </source>
</evidence>
<dbReference type="GO" id="GO:0004714">
    <property type="term" value="F:transmembrane receptor protein tyrosine kinase activity"/>
    <property type="evidence" value="ECO:0007669"/>
    <property type="project" value="UniProtKB-EC"/>
</dbReference>
<evidence type="ECO:0000256" key="15">
    <source>
        <dbReference type="SAM" id="Phobius"/>
    </source>
</evidence>
<keyword evidence="12" id="KW-0675">Receptor</keyword>
<evidence type="ECO:0000256" key="9">
    <source>
        <dbReference type="ARBA" id="ARBA00022989"/>
    </source>
</evidence>
<dbReference type="Gene3D" id="3.80.20.20">
    <property type="entry name" value="Receptor L-domain"/>
    <property type="match status" value="2"/>
</dbReference>
<dbReference type="GO" id="GO:0016020">
    <property type="term" value="C:membrane"/>
    <property type="evidence" value="ECO:0007669"/>
    <property type="project" value="UniProtKB-SubCell"/>
</dbReference>
<evidence type="ECO:0000313" key="18">
    <source>
        <dbReference type="RefSeq" id="XP_026730917.1"/>
    </source>
</evidence>
<evidence type="ECO:0000256" key="4">
    <source>
        <dbReference type="ARBA" id="ARBA00022679"/>
    </source>
</evidence>
<dbReference type="KEGG" id="tnl:113496051"/>
<keyword evidence="17" id="KW-1185">Reference proteome</keyword>
<dbReference type="RefSeq" id="XP_026730917.1">
    <property type="nucleotide sequence ID" value="XM_026875116.1"/>
</dbReference>
<comment type="subcellular location">
    <subcellularLocation>
        <location evidence="1">Membrane</location>
        <topology evidence="1">Single-pass type I membrane protein</topology>
    </subcellularLocation>
</comment>
<keyword evidence="8" id="KW-0067">ATP-binding</keyword>
<keyword evidence="7" id="KW-0418">Kinase</keyword>
<feature type="transmembrane region" description="Helical" evidence="15">
    <location>
        <begin position="20"/>
        <end position="41"/>
    </location>
</feature>
<dbReference type="GeneID" id="113496051"/>
<dbReference type="SMART" id="SM00060">
    <property type="entry name" value="FN3"/>
    <property type="match status" value="2"/>
</dbReference>
<keyword evidence="6" id="KW-0547">Nucleotide-binding</keyword>
<dbReference type="InterPro" id="IPR036116">
    <property type="entry name" value="FN3_sf"/>
</dbReference>
<protein>
    <recommendedName>
        <fullName evidence="2">receptor protein-tyrosine kinase</fullName>
        <ecNumber evidence="2">2.7.10.1</ecNumber>
    </recommendedName>
</protein>
<evidence type="ECO:0000256" key="13">
    <source>
        <dbReference type="ARBA" id="ARBA00023180"/>
    </source>
</evidence>
<dbReference type="OrthoDB" id="6612654at2759"/>
<evidence type="ECO:0000256" key="11">
    <source>
        <dbReference type="ARBA" id="ARBA00023137"/>
    </source>
</evidence>
<dbReference type="FunCoup" id="A0A7E5VRL4">
    <property type="interactions" value="5"/>
</dbReference>
<dbReference type="InterPro" id="IPR013783">
    <property type="entry name" value="Ig-like_fold"/>
</dbReference>